<feature type="transmembrane region" description="Helical" evidence="1">
    <location>
        <begin position="177"/>
        <end position="198"/>
    </location>
</feature>
<organism evidence="3 4">
    <name type="scientific">Ilex paraguariensis</name>
    <name type="common">yerba mate</name>
    <dbReference type="NCBI Taxonomy" id="185542"/>
    <lineage>
        <taxon>Eukaryota</taxon>
        <taxon>Viridiplantae</taxon>
        <taxon>Streptophyta</taxon>
        <taxon>Embryophyta</taxon>
        <taxon>Tracheophyta</taxon>
        <taxon>Spermatophyta</taxon>
        <taxon>Magnoliopsida</taxon>
        <taxon>eudicotyledons</taxon>
        <taxon>Gunneridae</taxon>
        <taxon>Pentapetalae</taxon>
        <taxon>asterids</taxon>
        <taxon>campanulids</taxon>
        <taxon>Aquifoliales</taxon>
        <taxon>Aquifoliaceae</taxon>
        <taxon>Ilex</taxon>
    </lineage>
</organism>
<protein>
    <submittedName>
        <fullName evidence="3">Uncharacterized protein</fullName>
    </submittedName>
</protein>
<keyword evidence="4" id="KW-1185">Reference proteome</keyword>
<sequence length="282" mass="32454">MWSFFILGLQVMVIVAWNGSGQPSSIFNSDVFKKVLSVFITAAILKLGQAVLDVILSWKARQSMSFHVKLRYVLKVVSAASWVIILPVTYAYTWRDPPGFAQTIKSWFGNSSNSPSLFILAVVIYLSPNILAAILFLFPFIRRFLERSNYRIVMLMMWWSQPRLYVGRGMHESTFSLFKYTMFWVLLIMTKLAFSYYIEIKPLVGPTKAIMSVHVSTYQWHEFFPRARSNIGVVIALWAPIILVYFMDTQIWYAIFSTLFGGIYGAFRRLGEALGHGAFRDQ</sequence>
<dbReference type="EMBL" id="CAUOFW020006281">
    <property type="protein sequence ID" value="CAK9174117.1"/>
    <property type="molecule type" value="Genomic_DNA"/>
</dbReference>
<evidence type="ECO:0000313" key="3">
    <source>
        <dbReference type="EMBL" id="CAK9174117.1"/>
    </source>
</evidence>
<gene>
    <name evidence="3" type="ORF">ILEXP_LOCUS43855</name>
</gene>
<keyword evidence="1" id="KW-0812">Transmembrane</keyword>
<feature type="signal peptide" evidence="2">
    <location>
        <begin position="1"/>
        <end position="16"/>
    </location>
</feature>
<evidence type="ECO:0000256" key="2">
    <source>
        <dbReference type="SAM" id="SignalP"/>
    </source>
</evidence>
<feature type="transmembrane region" description="Helical" evidence="1">
    <location>
        <begin position="72"/>
        <end position="92"/>
    </location>
</feature>
<keyword evidence="1" id="KW-1133">Transmembrane helix</keyword>
<dbReference type="PANTHER" id="PTHR12741:SF48">
    <property type="entry name" value="1,3-BETA-GLUCAN SYNTHASE COMPONENT FKS1-RELATED"/>
    <property type="match status" value="1"/>
</dbReference>
<accession>A0ABC8U304</accession>
<name>A0ABC8U304_9AQUA</name>
<feature type="transmembrane region" description="Helical" evidence="1">
    <location>
        <begin position="117"/>
        <end position="141"/>
    </location>
</feature>
<keyword evidence="2" id="KW-0732">Signal</keyword>
<dbReference type="AlphaFoldDB" id="A0ABC8U304"/>
<evidence type="ECO:0000256" key="1">
    <source>
        <dbReference type="SAM" id="Phobius"/>
    </source>
</evidence>
<feature type="transmembrane region" description="Helical" evidence="1">
    <location>
        <begin position="37"/>
        <end position="60"/>
    </location>
</feature>
<proteinExistence type="predicted"/>
<keyword evidence="1" id="KW-0472">Membrane</keyword>
<feature type="transmembrane region" description="Helical" evidence="1">
    <location>
        <begin position="251"/>
        <end position="267"/>
    </location>
</feature>
<evidence type="ECO:0000313" key="4">
    <source>
        <dbReference type="Proteomes" id="UP001642360"/>
    </source>
</evidence>
<comment type="caution">
    <text evidence="3">The sequence shown here is derived from an EMBL/GenBank/DDBJ whole genome shotgun (WGS) entry which is preliminary data.</text>
</comment>
<dbReference type="PANTHER" id="PTHR12741">
    <property type="entry name" value="LYST-INTERACTING PROTEIN LIP5 DOPAMINE RESPONSIVE PROTEIN DRG-1"/>
    <property type="match status" value="1"/>
</dbReference>
<reference evidence="3 4" key="1">
    <citation type="submission" date="2024-02" db="EMBL/GenBank/DDBJ databases">
        <authorList>
            <person name="Vignale AGUSTIN F."/>
            <person name="Sosa J E."/>
            <person name="Modenutti C."/>
        </authorList>
    </citation>
    <scope>NUCLEOTIDE SEQUENCE [LARGE SCALE GENOMIC DNA]</scope>
</reference>
<dbReference type="Proteomes" id="UP001642360">
    <property type="component" value="Unassembled WGS sequence"/>
</dbReference>
<feature type="transmembrane region" description="Helical" evidence="1">
    <location>
        <begin position="227"/>
        <end position="245"/>
    </location>
</feature>
<feature type="chain" id="PRO_5044769174" evidence="2">
    <location>
        <begin position="17"/>
        <end position="282"/>
    </location>
</feature>